<dbReference type="Pfam" id="PF02875">
    <property type="entry name" value="Mur_ligase_C"/>
    <property type="match status" value="1"/>
</dbReference>
<accession>E7RII2</accession>
<dbReference type="SUPFAM" id="SSF53623">
    <property type="entry name" value="MurD-like peptide ligases, catalytic domain"/>
    <property type="match status" value="1"/>
</dbReference>
<evidence type="ECO:0000256" key="6">
    <source>
        <dbReference type="ARBA" id="ARBA00022840"/>
    </source>
</evidence>
<evidence type="ECO:0000313" key="12">
    <source>
        <dbReference type="EMBL" id="EGA89088.1"/>
    </source>
</evidence>
<comment type="catalytic activity">
    <reaction evidence="9">
        <text>(6S)-5,6,7,8-tetrahydrofolyl-(gamma-L-Glu)(n) + L-glutamate + ATP = (6S)-5,6,7,8-tetrahydrofolyl-(gamma-L-Glu)(n+1) + ADP + phosphate + H(+)</text>
        <dbReference type="Rhea" id="RHEA:10580"/>
        <dbReference type="Rhea" id="RHEA-COMP:14738"/>
        <dbReference type="Rhea" id="RHEA-COMP:14740"/>
        <dbReference type="ChEBI" id="CHEBI:15378"/>
        <dbReference type="ChEBI" id="CHEBI:29985"/>
        <dbReference type="ChEBI" id="CHEBI:30616"/>
        <dbReference type="ChEBI" id="CHEBI:43474"/>
        <dbReference type="ChEBI" id="CHEBI:141005"/>
        <dbReference type="ChEBI" id="CHEBI:456216"/>
        <dbReference type="EC" id="6.3.2.17"/>
    </reaction>
</comment>
<dbReference type="PANTHER" id="PTHR11136">
    <property type="entry name" value="FOLYLPOLYGLUTAMATE SYNTHASE-RELATED"/>
    <property type="match status" value="1"/>
</dbReference>
<dbReference type="PANTHER" id="PTHR11136:SF0">
    <property type="entry name" value="DIHYDROFOLATE SYNTHETASE-RELATED"/>
    <property type="match status" value="1"/>
</dbReference>
<dbReference type="InterPro" id="IPR018109">
    <property type="entry name" value="Folylpolyglutamate_synth_CS"/>
</dbReference>
<dbReference type="InterPro" id="IPR001645">
    <property type="entry name" value="Folylpolyglutamate_synth"/>
</dbReference>
<keyword evidence="3" id="KW-0436">Ligase</keyword>
<evidence type="ECO:0000313" key="13">
    <source>
        <dbReference type="Proteomes" id="UP000003052"/>
    </source>
</evidence>
<gene>
    <name evidence="12" type="ORF">GPDM_11460</name>
</gene>
<comment type="similarity">
    <text evidence="1">Belongs to the folylpolyglutamate synthase family.</text>
</comment>
<comment type="caution">
    <text evidence="12">The sequence shown here is derived from an EMBL/GenBank/DDBJ whole genome shotgun (WGS) entry which is preliminary data.</text>
</comment>
<dbReference type="PROSITE" id="PS01012">
    <property type="entry name" value="FOLYLPOLYGLU_SYNT_2"/>
    <property type="match status" value="1"/>
</dbReference>
<evidence type="ECO:0000256" key="5">
    <source>
        <dbReference type="ARBA" id="ARBA00022741"/>
    </source>
</evidence>
<name>E7RII2_9BACL</name>
<proteinExistence type="inferred from homology"/>
<dbReference type="InterPro" id="IPR036565">
    <property type="entry name" value="Mur-like_cat_sf"/>
</dbReference>
<evidence type="ECO:0000259" key="10">
    <source>
        <dbReference type="Pfam" id="PF02875"/>
    </source>
</evidence>
<keyword evidence="4" id="KW-0479">Metal-binding</keyword>
<evidence type="ECO:0000256" key="4">
    <source>
        <dbReference type="ARBA" id="ARBA00022723"/>
    </source>
</evidence>
<dbReference type="NCBIfam" id="TIGR01499">
    <property type="entry name" value="folC"/>
    <property type="match status" value="1"/>
</dbReference>
<dbReference type="Gene3D" id="3.40.1190.10">
    <property type="entry name" value="Mur-like, catalytic domain"/>
    <property type="match status" value="1"/>
</dbReference>
<dbReference type="OrthoDB" id="9809356at2"/>
<protein>
    <recommendedName>
        <fullName evidence="2">tetrahydrofolate synthase</fullName>
        <ecNumber evidence="2">6.3.2.17</ecNumber>
    </recommendedName>
    <alternativeName>
        <fullName evidence="8">Tetrahydrofolylpolyglutamate synthase</fullName>
    </alternativeName>
</protein>
<dbReference type="SUPFAM" id="SSF53244">
    <property type="entry name" value="MurD-like peptide ligases, peptide-binding domain"/>
    <property type="match status" value="1"/>
</dbReference>
<evidence type="ECO:0000259" key="11">
    <source>
        <dbReference type="Pfam" id="PF08245"/>
    </source>
</evidence>
<dbReference type="EC" id="6.3.2.17" evidence="2"/>
<dbReference type="GO" id="GO:0008841">
    <property type="term" value="F:dihydrofolate synthase activity"/>
    <property type="evidence" value="ECO:0007669"/>
    <property type="project" value="TreeGrafter"/>
</dbReference>
<evidence type="ECO:0000256" key="9">
    <source>
        <dbReference type="ARBA" id="ARBA00047493"/>
    </source>
</evidence>
<dbReference type="InterPro" id="IPR036615">
    <property type="entry name" value="Mur_ligase_C_dom_sf"/>
</dbReference>
<dbReference type="RefSeq" id="WP_008431459.1">
    <property type="nucleotide sequence ID" value="NZ_AEPB01000038.1"/>
</dbReference>
<dbReference type="Gene3D" id="3.90.190.20">
    <property type="entry name" value="Mur ligase, C-terminal domain"/>
    <property type="match status" value="1"/>
</dbReference>
<keyword evidence="5" id="KW-0547">Nucleotide-binding</keyword>
<dbReference type="InterPro" id="IPR013221">
    <property type="entry name" value="Mur_ligase_cen"/>
</dbReference>
<keyword evidence="6" id="KW-0067">ATP-binding</keyword>
<sequence length="396" mass="43987">MIIGLEQYKEKWNIQTDTAIHPGLDAITAALEEVGNPHKVGKFVHLAGTNGKGSTATFLASILQAHGFSVGNFYSPCIEDLHDQIQLNGNPISPVELDRIMQQLSHVKTPLTDFELLTLAALLIFKEHQPDFAIIEAGMGGALDSTNVIIPEIAIIPSISMDHTNFLGNSIEEITRHKAGIIKKWQPVAIGKLPVKSLDIIRETANKLHADIIRPKDLNNLNLKLKGPHQLENASLALEAAKELLGKNFSEEQAIKGLSSANLAYRFEEVFPGVIFDGAHNKASAEALVKTVKEAYPGHSVHIVMGILKDKDYINVLRELEKISDCFTFIDFDNERALPAEKLLTECNIKRKTILKYNDILPVYEKEVVTIVTGSLYLLSLLRNANYSFFEHYHQL</sequence>
<evidence type="ECO:0000256" key="1">
    <source>
        <dbReference type="ARBA" id="ARBA00008276"/>
    </source>
</evidence>
<feature type="domain" description="Mur ligase C-terminal" evidence="10">
    <location>
        <begin position="274"/>
        <end position="350"/>
    </location>
</feature>
<keyword evidence="7" id="KW-0460">Magnesium</keyword>
<evidence type="ECO:0000256" key="8">
    <source>
        <dbReference type="ARBA" id="ARBA00030592"/>
    </source>
</evidence>
<dbReference type="Proteomes" id="UP000003052">
    <property type="component" value="Unassembled WGS sequence"/>
</dbReference>
<dbReference type="EMBL" id="AEPB01000038">
    <property type="protein sequence ID" value="EGA89088.1"/>
    <property type="molecule type" value="Genomic_DNA"/>
</dbReference>
<dbReference type="PROSITE" id="PS01011">
    <property type="entry name" value="FOLYLPOLYGLU_SYNT_1"/>
    <property type="match status" value="1"/>
</dbReference>
<dbReference type="GO" id="GO:0046872">
    <property type="term" value="F:metal ion binding"/>
    <property type="evidence" value="ECO:0007669"/>
    <property type="project" value="UniProtKB-KW"/>
</dbReference>
<dbReference type="GO" id="GO:0005524">
    <property type="term" value="F:ATP binding"/>
    <property type="evidence" value="ECO:0007669"/>
    <property type="project" value="UniProtKB-KW"/>
</dbReference>
<dbReference type="AlphaFoldDB" id="E7RII2"/>
<evidence type="ECO:0000256" key="2">
    <source>
        <dbReference type="ARBA" id="ARBA00013025"/>
    </source>
</evidence>
<organism evidence="12 13">
    <name type="scientific">Planococcus donghaensis MPA1U2</name>
    <dbReference type="NCBI Taxonomy" id="933115"/>
    <lineage>
        <taxon>Bacteria</taxon>
        <taxon>Bacillati</taxon>
        <taxon>Bacillota</taxon>
        <taxon>Bacilli</taxon>
        <taxon>Bacillales</taxon>
        <taxon>Caryophanaceae</taxon>
        <taxon>Planococcus</taxon>
    </lineage>
</organism>
<evidence type="ECO:0000256" key="3">
    <source>
        <dbReference type="ARBA" id="ARBA00022598"/>
    </source>
</evidence>
<dbReference type="eggNOG" id="COG0285">
    <property type="taxonomic scope" value="Bacteria"/>
</dbReference>
<reference evidence="12 13" key="1">
    <citation type="journal article" date="2011" name="J. Bacteriol.">
        <title>The Draft Genome of Planococcus donghaensis MPA1U2 Reveals Nonsporulation Pathways Controlled by a Conserved Spo0A Regulon.</title>
        <authorList>
            <person name="Pearson M.D."/>
            <person name="Noller H.F."/>
        </authorList>
    </citation>
    <scope>NUCLEOTIDE SEQUENCE [LARGE SCALE GENOMIC DNA]</scope>
    <source>
        <strain evidence="12 13">MPA1U2</strain>
    </source>
</reference>
<evidence type="ECO:0000256" key="7">
    <source>
        <dbReference type="ARBA" id="ARBA00022842"/>
    </source>
</evidence>
<dbReference type="Pfam" id="PF08245">
    <property type="entry name" value="Mur_ligase_M"/>
    <property type="match status" value="1"/>
</dbReference>
<dbReference type="InterPro" id="IPR004101">
    <property type="entry name" value="Mur_ligase_C"/>
</dbReference>
<dbReference type="GO" id="GO:0005737">
    <property type="term" value="C:cytoplasm"/>
    <property type="evidence" value="ECO:0007669"/>
    <property type="project" value="TreeGrafter"/>
</dbReference>
<dbReference type="PIRSF" id="PIRSF001563">
    <property type="entry name" value="Folylpolyglu_synth"/>
    <property type="match status" value="1"/>
</dbReference>
<feature type="domain" description="Mur ligase central" evidence="11">
    <location>
        <begin position="47"/>
        <end position="203"/>
    </location>
</feature>
<dbReference type="GO" id="GO:0004326">
    <property type="term" value="F:tetrahydrofolylpolyglutamate synthase activity"/>
    <property type="evidence" value="ECO:0007669"/>
    <property type="project" value="UniProtKB-EC"/>
</dbReference>